<gene>
    <name evidence="5" type="ORF">EJ04DRAFT_571612</name>
</gene>
<dbReference type="OrthoDB" id="5382170at2759"/>
<evidence type="ECO:0000313" key="5">
    <source>
        <dbReference type="EMBL" id="KAF2741541.1"/>
    </source>
</evidence>
<feature type="domain" description="DUF7029" evidence="3">
    <location>
        <begin position="84"/>
        <end position="180"/>
    </location>
</feature>
<comment type="caution">
    <text evidence="5">The sequence shown here is derived from an EMBL/GenBank/DDBJ whole genome shotgun (WGS) entry which is preliminary data.</text>
</comment>
<protein>
    <submittedName>
        <fullName evidence="5">Uncharacterized protein</fullName>
    </submittedName>
</protein>
<keyword evidence="1" id="KW-1133">Transmembrane helix</keyword>
<keyword evidence="2" id="KW-0732">Signal</keyword>
<dbReference type="EMBL" id="ML996097">
    <property type="protein sequence ID" value="KAF2741541.1"/>
    <property type="molecule type" value="Genomic_DNA"/>
</dbReference>
<evidence type="ECO:0000256" key="2">
    <source>
        <dbReference type="SAM" id="SignalP"/>
    </source>
</evidence>
<keyword evidence="1" id="KW-0812">Transmembrane</keyword>
<feature type="chain" id="PRO_5040255576" evidence="2">
    <location>
        <begin position="20"/>
        <end position="572"/>
    </location>
</feature>
<proteinExistence type="predicted"/>
<keyword evidence="1" id="KW-0472">Membrane</keyword>
<evidence type="ECO:0000259" key="4">
    <source>
        <dbReference type="Pfam" id="PF23865"/>
    </source>
</evidence>
<feature type="signal peptide" evidence="2">
    <location>
        <begin position="1"/>
        <end position="19"/>
    </location>
</feature>
<dbReference type="InterPro" id="IPR055647">
    <property type="entry name" value="DUF7223"/>
</dbReference>
<dbReference type="Pfam" id="PF23865">
    <property type="entry name" value="DUF7223"/>
    <property type="match status" value="1"/>
</dbReference>
<dbReference type="AlphaFoldDB" id="A0A9P4V9D0"/>
<reference evidence="5" key="1">
    <citation type="journal article" date="2020" name="Stud. Mycol.">
        <title>101 Dothideomycetes genomes: a test case for predicting lifestyles and emergence of pathogens.</title>
        <authorList>
            <person name="Haridas S."/>
            <person name="Albert R."/>
            <person name="Binder M."/>
            <person name="Bloem J."/>
            <person name="Labutti K."/>
            <person name="Salamov A."/>
            <person name="Andreopoulos B."/>
            <person name="Baker S."/>
            <person name="Barry K."/>
            <person name="Bills G."/>
            <person name="Bluhm B."/>
            <person name="Cannon C."/>
            <person name="Castanera R."/>
            <person name="Culley D."/>
            <person name="Daum C."/>
            <person name="Ezra D."/>
            <person name="Gonzalez J."/>
            <person name="Henrissat B."/>
            <person name="Kuo A."/>
            <person name="Liang C."/>
            <person name="Lipzen A."/>
            <person name="Lutzoni F."/>
            <person name="Magnuson J."/>
            <person name="Mondo S."/>
            <person name="Nolan M."/>
            <person name="Ohm R."/>
            <person name="Pangilinan J."/>
            <person name="Park H.-J."/>
            <person name="Ramirez L."/>
            <person name="Alfaro M."/>
            <person name="Sun H."/>
            <person name="Tritt A."/>
            <person name="Yoshinaga Y."/>
            <person name="Zwiers L.-H."/>
            <person name="Turgeon B."/>
            <person name="Goodwin S."/>
            <person name="Spatafora J."/>
            <person name="Crous P."/>
            <person name="Grigoriev I."/>
        </authorList>
    </citation>
    <scope>NUCLEOTIDE SEQUENCE</scope>
    <source>
        <strain evidence="5">CBS 125425</strain>
    </source>
</reference>
<dbReference type="Proteomes" id="UP000799444">
    <property type="component" value="Unassembled WGS sequence"/>
</dbReference>
<evidence type="ECO:0000256" key="1">
    <source>
        <dbReference type="SAM" id="Phobius"/>
    </source>
</evidence>
<keyword evidence="6" id="KW-1185">Reference proteome</keyword>
<feature type="transmembrane region" description="Helical" evidence="1">
    <location>
        <begin position="553"/>
        <end position="571"/>
    </location>
</feature>
<name>A0A9P4V9D0_9PLEO</name>
<feature type="domain" description="DUF7223" evidence="4">
    <location>
        <begin position="253"/>
        <end position="502"/>
    </location>
</feature>
<organism evidence="5 6">
    <name type="scientific">Polyplosphaeria fusca</name>
    <dbReference type="NCBI Taxonomy" id="682080"/>
    <lineage>
        <taxon>Eukaryota</taxon>
        <taxon>Fungi</taxon>
        <taxon>Dikarya</taxon>
        <taxon>Ascomycota</taxon>
        <taxon>Pezizomycotina</taxon>
        <taxon>Dothideomycetes</taxon>
        <taxon>Pleosporomycetidae</taxon>
        <taxon>Pleosporales</taxon>
        <taxon>Tetraplosphaeriaceae</taxon>
        <taxon>Polyplosphaeria</taxon>
    </lineage>
</organism>
<dbReference type="InterPro" id="IPR054293">
    <property type="entry name" value="DUF7029"/>
</dbReference>
<evidence type="ECO:0000259" key="3">
    <source>
        <dbReference type="Pfam" id="PF22974"/>
    </source>
</evidence>
<dbReference type="Pfam" id="PF22974">
    <property type="entry name" value="DUF7029"/>
    <property type="match status" value="1"/>
</dbReference>
<evidence type="ECO:0000313" key="6">
    <source>
        <dbReference type="Proteomes" id="UP000799444"/>
    </source>
</evidence>
<accession>A0A9P4V9D0</accession>
<sequence length="572" mass="62779">MLTTYRIVLVFLFMCVVEGGHFMPGWNMPVDDRHRTLRAAKRRSEFERRDDFLTLRKDVELVYAEERDLQDEDDQIFSSRLRLQANRPVLFLEDFDHLLSEVDCDESEMSITVVQVDVFDEARMACSTLIHGLVLSSHESCNTGHGAHSVFNVLAMDFDEETLRIVLHVQNSTIKQAFPSISFSFGLTSETHSVYQHDRLSKRNSPSRIIERSPAEPSAIVYTNDTSNTASLNFSQIDTTFKLPGNVSFPFDLGCRNCTGTGDLILSTTHFEFNELANIFNGTDDDLVKSGAIQMDLKGFQMSIGLRATPELEVSQDINIFKYTIIGVTIPGIGMVGFGFSLDLQFQAALNTSMEIGFGFDVVVPDSYIRLDVAELQNCAIEGFNPEITAQPLRSNISDIEMTLLAGLKQSFPFGLSILGFDLTFGPFLSAPNFNLEATQFLSTEVGADCEKNGTTDSKFKEEFTNLTHVQYNVGFAAGIQVPVIGDITIAPTDIPLATQCLVYQTEGAETGLMLATAALASITTPPEASASASDSPGKKGDAGGSRAMLPKWYSPVVVLTFCAIAVVLVVA</sequence>